<sequence>MANVTNTGVGAVPSDRTNRRRGVWRRMQQQEARQNQNPTRRQGAAEAQSNRQLRVPSPQRGRESRGRNNAYSARGRGGSPAHGQSASRNNQSYSGRHHVNAPAPLLSLSYMETVVQQAAHTHLTIDGIGYLQWQSSTTYSINGTPRLVETSSVLTRTESTGWDSMDYSSSMEATTPMSEPPEPWPSHSGGHNFVGAGAQFESENTQLSADHDKSIESTATFDDSFGASGPRPVIIVTSDGQVDVVEPVEVRDDSSAADMAAEIDLLSSLPFDMSRADLDWVKEEDWVNTIPLGLPRAWTFPGVYIPSVGEELVSQYFWLVL</sequence>
<evidence type="ECO:0000313" key="1">
    <source>
        <dbReference type="EMBL" id="KAF2624679.1"/>
    </source>
</evidence>
<comment type="caution">
    <text evidence="1">The sequence shown here is derived from an EMBL/GenBank/DDBJ whole genome shotgun (WGS) entry which is preliminary data.</text>
</comment>
<dbReference type="Proteomes" id="UP000799754">
    <property type="component" value="Unassembled WGS sequence"/>
</dbReference>
<reference evidence="1" key="1">
    <citation type="journal article" date="2020" name="Stud. Mycol.">
        <title>101 Dothideomycetes genomes: a test case for predicting lifestyles and emergence of pathogens.</title>
        <authorList>
            <person name="Haridas S."/>
            <person name="Albert R."/>
            <person name="Binder M."/>
            <person name="Bloem J."/>
            <person name="Labutti K."/>
            <person name="Salamov A."/>
            <person name="Andreopoulos B."/>
            <person name="Baker S."/>
            <person name="Barry K."/>
            <person name="Bills G."/>
            <person name="Bluhm B."/>
            <person name="Cannon C."/>
            <person name="Castanera R."/>
            <person name="Culley D."/>
            <person name="Daum C."/>
            <person name="Ezra D."/>
            <person name="Gonzalez J."/>
            <person name="Henrissat B."/>
            <person name="Kuo A."/>
            <person name="Liang C."/>
            <person name="Lipzen A."/>
            <person name="Lutzoni F."/>
            <person name="Magnuson J."/>
            <person name="Mondo S."/>
            <person name="Nolan M."/>
            <person name="Ohm R."/>
            <person name="Pangilinan J."/>
            <person name="Park H.-J."/>
            <person name="Ramirez L."/>
            <person name="Alfaro M."/>
            <person name="Sun H."/>
            <person name="Tritt A."/>
            <person name="Yoshinaga Y."/>
            <person name="Zwiers L.-H."/>
            <person name="Turgeon B."/>
            <person name="Goodwin S."/>
            <person name="Spatafora J."/>
            <person name="Crous P."/>
            <person name="Grigoriev I."/>
        </authorList>
    </citation>
    <scope>NUCLEOTIDE SEQUENCE</scope>
    <source>
        <strain evidence="1">CBS 525.71</strain>
    </source>
</reference>
<keyword evidence="2" id="KW-1185">Reference proteome</keyword>
<gene>
    <name evidence="1" type="ORF">BU25DRAFT_413229</name>
</gene>
<accession>A0ACB6RSC1</accession>
<dbReference type="EMBL" id="MU006729">
    <property type="protein sequence ID" value="KAF2624679.1"/>
    <property type="molecule type" value="Genomic_DNA"/>
</dbReference>
<name>A0ACB6RSC1_9PLEO</name>
<protein>
    <submittedName>
        <fullName evidence="1">Uncharacterized protein</fullName>
    </submittedName>
</protein>
<proteinExistence type="predicted"/>
<organism evidence="1 2">
    <name type="scientific">Macroventuria anomochaeta</name>
    <dbReference type="NCBI Taxonomy" id="301207"/>
    <lineage>
        <taxon>Eukaryota</taxon>
        <taxon>Fungi</taxon>
        <taxon>Dikarya</taxon>
        <taxon>Ascomycota</taxon>
        <taxon>Pezizomycotina</taxon>
        <taxon>Dothideomycetes</taxon>
        <taxon>Pleosporomycetidae</taxon>
        <taxon>Pleosporales</taxon>
        <taxon>Pleosporineae</taxon>
        <taxon>Didymellaceae</taxon>
        <taxon>Macroventuria</taxon>
    </lineage>
</organism>
<evidence type="ECO:0000313" key="2">
    <source>
        <dbReference type="Proteomes" id="UP000799754"/>
    </source>
</evidence>